<dbReference type="NCBIfam" id="TIGR00080">
    <property type="entry name" value="pimt"/>
    <property type="match status" value="1"/>
</dbReference>
<dbReference type="AlphaFoldDB" id="A0A7C5I521"/>
<dbReference type="InterPro" id="IPR029063">
    <property type="entry name" value="SAM-dependent_MTases_sf"/>
</dbReference>
<gene>
    <name evidence="7" type="primary">pcm</name>
    <name evidence="8" type="ORF">ENL41_03660</name>
</gene>
<dbReference type="Pfam" id="PF01135">
    <property type="entry name" value="PCMT"/>
    <property type="match status" value="1"/>
</dbReference>
<comment type="subcellular location">
    <subcellularLocation>
        <location evidence="1 7">Cytoplasm</location>
    </subcellularLocation>
</comment>
<dbReference type="GO" id="GO:0005737">
    <property type="term" value="C:cytoplasm"/>
    <property type="evidence" value="ECO:0007669"/>
    <property type="project" value="UniProtKB-SubCell"/>
</dbReference>
<dbReference type="PANTHER" id="PTHR11579">
    <property type="entry name" value="PROTEIN-L-ISOASPARTATE O-METHYLTRANSFERASE"/>
    <property type="match status" value="1"/>
</dbReference>
<reference evidence="8" key="1">
    <citation type="journal article" date="2020" name="mSystems">
        <title>Genome- and Community-Level Interaction Insights into Carbon Utilization and Element Cycling Functions of Hydrothermarchaeota in Hydrothermal Sediment.</title>
        <authorList>
            <person name="Zhou Z."/>
            <person name="Liu Y."/>
            <person name="Xu W."/>
            <person name="Pan J."/>
            <person name="Luo Z.H."/>
            <person name="Li M."/>
        </authorList>
    </citation>
    <scope>NUCLEOTIDE SEQUENCE [LARGE SCALE GENOMIC DNA]</scope>
    <source>
        <strain evidence="8">HyVt-94</strain>
    </source>
</reference>
<dbReference type="FunFam" id="3.40.50.150:FF:000010">
    <property type="entry name" value="Protein-L-isoaspartate O-methyltransferase"/>
    <property type="match status" value="1"/>
</dbReference>
<dbReference type="GO" id="GO:0004719">
    <property type="term" value="F:protein-L-isoaspartate (D-aspartate) O-methyltransferase activity"/>
    <property type="evidence" value="ECO:0007669"/>
    <property type="project" value="UniProtKB-UniRule"/>
</dbReference>
<organism evidence="8">
    <name type="scientific">candidate division WOR-3 bacterium</name>
    <dbReference type="NCBI Taxonomy" id="2052148"/>
    <lineage>
        <taxon>Bacteria</taxon>
        <taxon>Bacteria division WOR-3</taxon>
    </lineage>
</organism>
<dbReference type="GO" id="GO:0030091">
    <property type="term" value="P:protein repair"/>
    <property type="evidence" value="ECO:0007669"/>
    <property type="project" value="UniProtKB-UniRule"/>
</dbReference>
<sequence>MRKSDSWKELRKELVDRQLIARGIKDKKVLDAFLKVPRHEFVLPEYLDESYNDYPLPIGFGQTISQPYMIAYMMEALELQGGEKVLEIGTGSGYTTALLAEIAKEIYTVERIGPLLERARKILEELGYNNIYFKEGDGTLGWPEYAPYERIIVTASAPSVPTPLFEQLDEGGILVIPVASGFGDVLKRVKKIKGKMVEENLTYCAFVPLIGKYGFKEK</sequence>
<keyword evidence="3 7" id="KW-0963">Cytoplasm</keyword>
<evidence type="ECO:0000313" key="8">
    <source>
        <dbReference type="EMBL" id="HHF58502.1"/>
    </source>
</evidence>
<comment type="similarity">
    <text evidence="2 7">Belongs to the methyltransferase superfamily. L-isoaspartyl/D-aspartyl protein methyltransferase family.</text>
</comment>
<feature type="active site" evidence="7">
    <location>
        <position position="65"/>
    </location>
</feature>
<dbReference type="CDD" id="cd02440">
    <property type="entry name" value="AdoMet_MTases"/>
    <property type="match status" value="1"/>
</dbReference>
<dbReference type="SUPFAM" id="SSF53335">
    <property type="entry name" value="S-adenosyl-L-methionine-dependent methyltransferases"/>
    <property type="match status" value="1"/>
</dbReference>
<keyword evidence="4 7" id="KW-0489">Methyltransferase</keyword>
<evidence type="ECO:0000256" key="6">
    <source>
        <dbReference type="ARBA" id="ARBA00022691"/>
    </source>
</evidence>
<comment type="function">
    <text evidence="7">Catalyzes the methyl esterification of L-isoaspartyl residues in peptides and proteins that result from spontaneous decomposition of normal L-aspartyl and L-asparaginyl residues. It plays a role in the repair and/or degradation of damaged proteins.</text>
</comment>
<evidence type="ECO:0000256" key="5">
    <source>
        <dbReference type="ARBA" id="ARBA00022679"/>
    </source>
</evidence>
<dbReference type="NCBIfam" id="NF001453">
    <property type="entry name" value="PRK00312.1"/>
    <property type="match status" value="1"/>
</dbReference>
<dbReference type="EMBL" id="DRTV01000258">
    <property type="protein sequence ID" value="HHF58502.1"/>
    <property type="molecule type" value="Genomic_DNA"/>
</dbReference>
<dbReference type="Proteomes" id="UP000886014">
    <property type="component" value="Unassembled WGS sequence"/>
</dbReference>
<dbReference type="GO" id="GO:0032259">
    <property type="term" value="P:methylation"/>
    <property type="evidence" value="ECO:0007669"/>
    <property type="project" value="UniProtKB-KW"/>
</dbReference>
<evidence type="ECO:0000256" key="1">
    <source>
        <dbReference type="ARBA" id="ARBA00004496"/>
    </source>
</evidence>
<evidence type="ECO:0000256" key="7">
    <source>
        <dbReference type="HAMAP-Rule" id="MF_00090"/>
    </source>
</evidence>
<proteinExistence type="inferred from homology"/>
<comment type="caution">
    <text evidence="8">The sequence shown here is derived from an EMBL/GenBank/DDBJ whole genome shotgun (WGS) entry which is preliminary data.</text>
</comment>
<dbReference type="PROSITE" id="PS01279">
    <property type="entry name" value="PCMT"/>
    <property type="match status" value="1"/>
</dbReference>
<evidence type="ECO:0000256" key="2">
    <source>
        <dbReference type="ARBA" id="ARBA00005369"/>
    </source>
</evidence>
<keyword evidence="6 7" id="KW-0949">S-adenosyl-L-methionine</keyword>
<name>A0A7C5I521_UNCW3</name>
<dbReference type="Gene3D" id="3.40.50.150">
    <property type="entry name" value="Vaccinia Virus protein VP39"/>
    <property type="match status" value="1"/>
</dbReference>
<comment type="catalytic activity">
    <reaction evidence="7">
        <text>[protein]-L-isoaspartate + S-adenosyl-L-methionine = [protein]-L-isoaspartate alpha-methyl ester + S-adenosyl-L-homocysteine</text>
        <dbReference type="Rhea" id="RHEA:12705"/>
        <dbReference type="Rhea" id="RHEA-COMP:12143"/>
        <dbReference type="Rhea" id="RHEA-COMP:12144"/>
        <dbReference type="ChEBI" id="CHEBI:57856"/>
        <dbReference type="ChEBI" id="CHEBI:59789"/>
        <dbReference type="ChEBI" id="CHEBI:90596"/>
        <dbReference type="ChEBI" id="CHEBI:90598"/>
        <dbReference type="EC" id="2.1.1.77"/>
    </reaction>
</comment>
<protein>
    <recommendedName>
        <fullName evidence="7">Protein-L-isoaspartate O-methyltransferase</fullName>
        <ecNumber evidence="7">2.1.1.77</ecNumber>
    </recommendedName>
    <alternativeName>
        <fullName evidence="7">L-isoaspartyl protein carboxyl methyltransferase</fullName>
    </alternativeName>
    <alternativeName>
        <fullName evidence="7">Protein L-isoaspartyl methyltransferase</fullName>
    </alternativeName>
    <alternativeName>
        <fullName evidence="7">Protein-beta-aspartate methyltransferase</fullName>
        <shortName evidence="7">PIMT</shortName>
    </alternativeName>
</protein>
<dbReference type="HAMAP" id="MF_00090">
    <property type="entry name" value="PIMT"/>
    <property type="match status" value="1"/>
</dbReference>
<keyword evidence="5 7" id="KW-0808">Transferase</keyword>
<evidence type="ECO:0000256" key="4">
    <source>
        <dbReference type="ARBA" id="ARBA00022603"/>
    </source>
</evidence>
<dbReference type="EC" id="2.1.1.77" evidence="7"/>
<dbReference type="InterPro" id="IPR000682">
    <property type="entry name" value="PCMT"/>
</dbReference>
<accession>A0A7C5I521</accession>
<evidence type="ECO:0000256" key="3">
    <source>
        <dbReference type="ARBA" id="ARBA00022490"/>
    </source>
</evidence>
<dbReference type="PANTHER" id="PTHR11579:SF0">
    <property type="entry name" value="PROTEIN-L-ISOASPARTATE(D-ASPARTATE) O-METHYLTRANSFERASE"/>
    <property type="match status" value="1"/>
</dbReference>